<protein>
    <recommendedName>
        <fullName evidence="7">Flagellar protein FliS</fullName>
    </recommendedName>
</protein>
<dbReference type="GO" id="GO:0005829">
    <property type="term" value="C:cytosol"/>
    <property type="evidence" value="ECO:0007669"/>
    <property type="project" value="UniProtKB-SubCell"/>
</dbReference>
<comment type="similarity">
    <text evidence="2">Belongs to the FliS family.</text>
</comment>
<name>A0A645DXV3_9ZZZZ</name>
<evidence type="ECO:0008006" key="7">
    <source>
        <dbReference type="Google" id="ProtNLM"/>
    </source>
</evidence>
<dbReference type="Pfam" id="PF02561">
    <property type="entry name" value="FliS"/>
    <property type="match status" value="1"/>
</dbReference>
<gene>
    <name evidence="6" type="ORF">SDC9_140560</name>
</gene>
<comment type="subcellular location">
    <subcellularLocation>
        <location evidence="1">Cytoplasm</location>
        <location evidence="1">Cytosol</location>
    </subcellularLocation>
</comment>
<evidence type="ECO:0000256" key="1">
    <source>
        <dbReference type="ARBA" id="ARBA00004514"/>
    </source>
</evidence>
<comment type="caution">
    <text evidence="6">The sequence shown here is derived from an EMBL/GenBank/DDBJ whole genome shotgun (WGS) entry which is preliminary data.</text>
</comment>
<dbReference type="GO" id="GO:0044780">
    <property type="term" value="P:bacterial-type flagellum assembly"/>
    <property type="evidence" value="ECO:0007669"/>
    <property type="project" value="InterPro"/>
</dbReference>
<dbReference type="InterPro" id="IPR003713">
    <property type="entry name" value="FliS"/>
</dbReference>
<dbReference type="InterPro" id="IPR036584">
    <property type="entry name" value="FliS_sf"/>
</dbReference>
<proteinExistence type="inferred from homology"/>
<keyword evidence="5" id="KW-0143">Chaperone</keyword>
<evidence type="ECO:0000256" key="2">
    <source>
        <dbReference type="ARBA" id="ARBA00008787"/>
    </source>
</evidence>
<dbReference type="SUPFAM" id="SSF101116">
    <property type="entry name" value="Flagellar export chaperone FliS"/>
    <property type="match status" value="1"/>
</dbReference>
<dbReference type="AlphaFoldDB" id="A0A645DXV3"/>
<dbReference type="EMBL" id="VSSQ01040227">
    <property type="protein sequence ID" value="MPM93423.1"/>
    <property type="molecule type" value="Genomic_DNA"/>
</dbReference>
<dbReference type="PANTHER" id="PTHR34773">
    <property type="entry name" value="FLAGELLAR SECRETION CHAPERONE FLIS"/>
    <property type="match status" value="1"/>
</dbReference>
<keyword evidence="4" id="KW-1005">Bacterial flagellum biogenesis</keyword>
<dbReference type="GO" id="GO:0071973">
    <property type="term" value="P:bacterial-type flagellum-dependent cell motility"/>
    <property type="evidence" value="ECO:0007669"/>
    <property type="project" value="TreeGrafter"/>
</dbReference>
<reference evidence="6" key="1">
    <citation type="submission" date="2019-08" db="EMBL/GenBank/DDBJ databases">
        <authorList>
            <person name="Kucharzyk K."/>
            <person name="Murdoch R.W."/>
            <person name="Higgins S."/>
            <person name="Loffler F."/>
        </authorList>
    </citation>
    <scope>NUCLEOTIDE SEQUENCE</scope>
</reference>
<evidence type="ECO:0000313" key="6">
    <source>
        <dbReference type="EMBL" id="MPM93423.1"/>
    </source>
</evidence>
<evidence type="ECO:0000256" key="5">
    <source>
        <dbReference type="ARBA" id="ARBA00023186"/>
    </source>
</evidence>
<evidence type="ECO:0000256" key="3">
    <source>
        <dbReference type="ARBA" id="ARBA00022490"/>
    </source>
</evidence>
<dbReference type="CDD" id="cd16098">
    <property type="entry name" value="FliS"/>
    <property type="match status" value="1"/>
</dbReference>
<keyword evidence="3" id="KW-0963">Cytoplasm</keyword>
<sequence length="90" mass="10357">MEQGDYEKANQHLTKAQDIVSELLHSLDLRYSIASDLMRLYDFLLQELVQINLHKERDRIPGILEVVGGLRYAWVAIRNAGDGRAYAIEE</sequence>
<evidence type="ECO:0000256" key="4">
    <source>
        <dbReference type="ARBA" id="ARBA00022795"/>
    </source>
</evidence>
<accession>A0A645DXV3</accession>
<dbReference type="Gene3D" id="1.20.120.340">
    <property type="entry name" value="Flagellar protein FliS"/>
    <property type="match status" value="1"/>
</dbReference>
<dbReference type="PANTHER" id="PTHR34773:SF1">
    <property type="entry name" value="FLAGELLAR SECRETION CHAPERONE FLIS"/>
    <property type="match status" value="1"/>
</dbReference>
<organism evidence="6">
    <name type="scientific">bioreactor metagenome</name>
    <dbReference type="NCBI Taxonomy" id="1076179"/>
    <lineage>
        <taxon>unclassified sequences</taxon>
        <taxon>metagenomes</taxon>
        <taxon>ecological metagenomes</taxon>
    </lineage>
</organism>